<dbReference type="InterPro" id="IPR050482">
    <property type="entry name" value="Sensor_HK_TwoCompSys"/>
</dbReference>
<keyword evidence="11" id="KW-0732">Signal</keyword>
<feature type="signal peptide" evidence="11">
    <location>
        <begin position="1"/>
        <end position="23"/>
    </location>
</feature>
<keyword evidence="10" id="KW-0812">Transmembrane</keyword>
<evidence type="ECO:0000256" key="2">
    <source>
        <dbReference type="ARBA" id="ARBA00012438"/>
    </source>
</evidence>
<evidence type="ECO:0000256" key="6">
    <source>
        <dbReference type="ARBA" id="ARBA00022777"/>
    </source>
</evidence>
<keyword evidence="14" id="KW-1185">Reference proteome</keyword>
<proteinExistence type="predicted"/>
<name>A0A365P4A5_9FLAO</name>
<keyword evidence="8" id="KW-0902">Two-component regulatory system</keyword>
<comment type="catalytic activity">
    <reaction evidence="1">
        <text>ATP + protein L-histidine = ADP + protein N-phospho-L-histidine.</text>
        <dbReference type="EC" id="2.7.13.3"/>
    </reaction>
</comment>
<accession>A0A365P4A5</accession>
<keyword evidence="4" id="KW-0808">Transferase</keyword>
<dbReference type="GO" id="GO:0000155">
    <property type="term" value="F:phosphorelay sensor kinase activity"/>
    <property type="evidence" value="ECO:0007669"/>
    <property type="project" value="InterPro"/>
</dbReference>
<evidence type="ECO:0000256" key="11">
    <source>
        <dbReference type="SAM" id="SignalP"/>
    </source>
</evidence>
<evidence type="ECO:0000259" key="12">
    <source>
        <dbReference type="SMART" id="SM00387"/>
    </source>
</evidence>
<dbReference type="GO" id="GO:0016020">
    <property type="term" value="C:membrane"/>
    <property type="evidence" value="ECO:0007669"/>
    <property type="project" value="InterPro"/>
</dbReference>
<dbReference type="AlphaFoldDB" id="A0A365P4A5"/>
<keyword evidence="6" id="KW-0418">Kinase</keyword>
<evidence type="ECO:0000256" key="10">
    <source>
        <dbReference type="SAM" id="Phobius"/>
    </source>
</evidence>
<dbReference type="GO" id="GO:0005524">
    <property type="term" value="F:ATP binding"/>
    <property type="evidence" value="ECO:0007669"/>
    <property type="project" value="UniProtKB-KW"/>
</dbReference>
<keyword evidence="10" id="KW-1133">Transmembrane helix</keyword>
<evidence type="ECO:0000256" key="5">
    <source>
        <dbReference type="ARBA" id="ARBA00022741"/>
    </source>
</evidence>
<dbReference type="InterPro" id="IPR036890">
    <property type="entry name" value="HATPase_C_sf"/>
</dbReference>
<dbReference type="SMART" id="SM00028">
    <property type="entry name" value="TPR"/>
    <property type="match status" value="6"/>
</dbReference>
<dbReference type="SUPFAM" id="SSF48452">
    <property type="entry name" value="TPR-like"/>
    <property type="match status" value="2"/>
</dbReference>
<keyword evidence="5" id="KW-0547">Nucleotide-binding</keyword>
<dbReference type="InterPro" id="IPR003594">
    <property type="entry name" value="HATPase_dom"/>
</dbReference>
<feature type="chain" id="PRO_5016777419" description="histidine kinase" evidence="11">
    <location>
        <begin position="24"/>
        <end position="595"/>
    </location>
</feature>
<keyword evidence="9" id="KW-0802">TPR repeat</keyword>
<dbReference type="RefSeq" id="WP_113987911.1">
    <property type="nucleotide sequence ID" value="NZ_QLST01000002.1"/>
</dbReference>
<dbReference type="SUPFAM" id="SSF55874">
    <property type="entry name" value="ATPase domain of HSP90 chaperone/DNA topoisomerase II/histidine kinase"/>
    <property type="match status" value="1"/>
</dbReference>
<feature type="domain" description="Histidine kinase/HSP90-like ATPase" evidence="12">
    <location>
        <begin position="501"/>
        <end position="592"/>
    </location>
</feature>
<feature type="transmembrane region" description="Helical" evidence="10">
    <location>
        <begin position="342"/>
        <end position="360"/>
    </location>
</feature>
<sequence>MATKLLKLHFGFVLLFSFLETTAQNYTKKQIDSINQVPYHLKIENTFKSEKTFLNGLSAAKALNYKTGIADSYANLATIYFYQGKYELSQRYNNLAIKEYSALKRFDQVASLYAGYGYHMKRRDFPEALRYMQKGIKLAEKNNVSEEVLSPIYDNYGVLKEMNKEFDSAYYFYRKSLELKEKVSDSIGIPYSLNKIGMLQLLEGKFAVAKENLDRAYSIRLKINDKIGIAENLNYYGSYYYEINDFKKSKEYFIKALEFSKRYNYGYLKQENLKRMAEVYEVQNNYKEALEYFKKHIVCRDSISDEAIRIRQAEMHTKFDTEEKEKQILLQRAELAEKNTTLIIAFGLFLISVLIGFFVYNRQKMRNLQLEKENQLKDALLKIETQNRLQEQRLQISRDLHDNIGSQLTFIISSIDNLKYAIGQDNPKVEEKLTKISAFTRETIAELRDTIWAMNKDAITIEDLEARISNFIENAKTSLSGIQFEFKSNCSDKQLHPFSSKDGMNMYRIIQEAVNNAIKHAEASRIQVEINCLKDEIQFQILDNGKGMIDDQNSFGNGLTTMRKRANELHSELQIQELEKGTAISFQISNRKNFD</sequence>
<organism evidence="13 14">
    <name type="scientific">Flavobacterium tibetense</name>
    <dbReference type="NCBI Taxonomy" id="2233533"/>
    <lineage>
        <taxon>Bacteria</taxon>
        <taxon>Pseudomonadati</taxon>
        <taxon>Bacteroidota</taxon>
        <taxon>Flavobacteriia</taxon>
        <taxon>Flavobacteriales</taxon>
        <taxon>Flavobacteriaceae</taxon>
        <taxon>Flavobacterium</taxon>
    </lineage>
</organism>
<dbReference type="Pfam" id="PF02518">
    <property type="entry name" value="HATPase_c"/>
    <property type="match status" value="1"/>
</dbReference>
<evidence type="ECO:0000256" key="9">
    <source>
        <dbReference type="PROSITE-ProRule" id="PRU00339"/>
    </source>
</evidence>
<dbReference type="OrthoDB" id="9778366at2"/>
<dbReference type="EMBL" id="QLST01000002">
    <property type="protein sequence ID" value="RBA29428.1"/>
    <property type="molecule type" value="Genomic_DNA"/>
</dbReference>
<dbReference type="PANTHER" id="PTHR24421:SF10">
    <property type="entry name" value="NITRATE_NITRITE SENSOR PROTEIN NARQ"/>
    <property type="match status" value="1"/>
</dbReference>
<dbReference type="Gene3D" id="1.25.40.10">
    <property type="entry name" value="Tetratricopeptide repeat domain"/>
    <property type="match status" value="2"/>
</dbReference>
<dbReference type="Proteomes" id="UP000253319">
    <property type="component" value="Unassembled WGS sequence"/>
</dbReference>
<dbReference type="CDD" id="cd16917">
    <property type="entry name" value="HATPase_UhpB-NarQ-NarX-like"/>
    <property type="match status" value="1"/>
</dbReference>
<evidence type="ECO:0000256" key="1">
    <source>
        <dbReference type="ARBA" id="ARBA00000085"/>
    </source>
</evidence>
<dbReference type="Pfam" id="PF13181">
    <property type="entry name" value="TPR_8"/>
    <property type="match status" value="1"/>
</dbReference>
<keyword evidence="10" id="KW-0472">Membrane</keyword>
<dbReference type="EC" id="2.7.13.3" evidence="2"/>
<keyword evidence="7" id="KW-0067">ATP-binding</keyword>
<evidence type="ECO:0000256" key="7">
    <source>
        <dbReference type="ARBA" id="ARBA00022840"/>
    </source>
</evidence>
<dbReference type="GO" id="GO:0046983">
    <property type="term" value="F:protein dimerization activity"/>
    <property type="evidence" value="ECO:0007669"/>
    <property type="project" value="InterPro"/>
</dbReference>
<dbReference type="PANTHER" id="PTHR24421">
    <property type="entry name" value="NITRATE/NITRITE SENSOR PROTEIN NARX-RELATED"/>
    <property type="match status" value="1"/>
</dbReference>
<dbReference type="PROSITE" id="PS50005">
    <property type="entry name" value="TPR"/>
    <property type="match status" value="1"/>
</dbReference>
<dbReference type="InterPro" id="IPR011712">
    <property type="entry name" value="Sig_transdc_His_kin_sub3_dim/P"/>
</dbReference>
<dbReference type="InterPro" id="IPR019734">
    <property type="entry name" value="TPR_rpt"/>
</dbReference>
<evidence type="ECO:0000256" key="8">
    <source>
        <dbReference type="ARBA" id="ARBA00023012"/>
    </source>
</evidence>
<evidence type="ECO:0000313" key="14">
    <source>
        <dbReference type="Proteomes" id="UP000253319"/>
    </source>
</evidence>
<keyword evidence="3" id="KW-0597">Phosphoprotein</keyword>
<dbReference type="Pfam" id="PF07730">
    <property type="entry name" value="HisKA_3"/>
    <property type="match status" value="1"/>
</dbReference>
<evidence type="ECO:0000256" key="4">
    <source>
        <dbReference type="ARBA" id="ARBA00022679"/>
    </source>
</evidence>
<feature type="repeat" description="TPR" evidence="9">
    <location>
        <begin position="230"/>
        <end position="263"/>
    </location>
</feature>
<comment type="caution">
    <text evidence="13">The sequence shown here is derived from an EMBL/GenBank/DDBJ whole genome shotgun (WGS) entry which is preliminary data.</text>
</comment>
<gene>
    <name evidence="13" type="ORF">DPN68_01930</name>
</gene>
<dbReference type="SMART" id="SM00387">
    <property type="entry name" value="HATPase_c"/>
    <property type="match status" value="1"/>
</dbReference>
<dbReference type="Gene3D" id="1.20.5.1930">
    <property type="match status" value="1"/>
</dbReference>
<dbReference type="Gene3D" id="3.30.565.10">
    <property type="entry name" value="Histidine kinase-like ATPase, C-terminal domain"/>
    <property type="match status" value="1"/>
</dbReference>
<evidence type="ECO:0000256" key="3">
    <source>
        <dbReference type="ARBA" id="ARBA00022553"/>
    </source>
</evidence>
<protein>
    <recommendedName>
        <fullName evidence="2">histidine kinase</fullName>
        <ecNumber evidence="2">2.7.13.3</ecNumber>
    </recommendedName>
</protein>
<evidence type="ECO:0000313" key="13">
    <source>
        <dbReference type="EMBL" id="RBA29428.1"/>
    </source>
</evidence>
<reference evidence="13 14" key="1">
    <citation type="submission" date="2018-06" db="EMBL/GenBank/DDBJ databases">
        <title>Flavobacterium tibetense sp. nov., isolated from a wetland YonghuCo on Tibetan Plateau.</title>
        <authorList>
            <person name="Xing P."/>
            <person name="Phurbu D."/>
            <person name="Lu H."/>
        </authorList>
    </citation>
    <scope>NUCLEOTIDE SEQUENCE [LARGE SCALE GENOMIC DNA]</scope>
    <source>
        <strain evidence="13 14">YH5</strain>
    </source>
</reference>
<dbReference type="InterPro" id="IPR011990">
    <property type="entry name" value="TPR-like_helical_dom_sf"/>
</dbReference>